<evidence type="ECO:0000313" key="4">
    <source>
        <dbReference type="Proteomes" id="UP000822688"/>
    </source>
</evidence>
<evidence type="ECO:0000256" key="1">
    <source>
        <dbReference type="SAM" id="MobiDB-lite"/>
    </source>
</evidence>
<proteinExistence type="predicted"/>
<dbReference type="Proteomes" id="UP000822688">
    <property type="component" value="Chromosome 5"/>
</dbReference>
<name>A0A8T0I1G4_CERPU</name>
<dbReference type="PANTHER" id="PTHR35492:SF1">
    <property type="entry name" value="TRANSDUCIN_WD40 REPEAT-LIKE SUPERFAMILY PROTEIN"/>
    <property type="match status" value="1"/>
</dbReference>
<dbReference type="AlphaFoldDB" id="A0A8T0I1G4"/>
<gene>
    <name evidence="3" type="ORF">KC19_5G143800</name>
</gene>
<dbReference type="EMBL" id="CM026425">
    <property type="protein sequence ID" value="KAG0577272.1"/>
    <property type="molecule type" value="Genomic_DNA"/>
</dbReference>
<organism evidence="3 4">
    <name type="scientific">Ceratodon purpureus</name>
    <name type="common">Fire moss</name>
    <name type="synonym">Dicranum purpureum</name>
    <dbReference type="NCBI Taxonomy" id="3225"/>
    <lineage>
        <taxon>Eukaryota</taxon>
        <taxon>Viridiplantae</taxon>
        <taxon>Streptophyta</taxon>
        <taxon>Embryophyta</taxon>
        <taxon>Bryophyta</taxon>
        <taxon>Bryophytina</taxon>
        <taxon>Bryopsida</taxon>
        <taxon>Dicranidae</taxon>
        <taxon>Pseudoditrichales</taxon>
        <taxon>Ditrichaceae</taxon>
        <taxon>Ceratodon</taxon>
    </lineage>
</organism>
<dbReference type="PANTHER" id="PTHR35492">
    <property type="entry name" value="TRANSDUCIN/WD40 REPEAT-LIKE SUPERFAMILY PROTEIN"/>
    <property type="match status" value="1"/>
</dbReference>
<keyword evidence="4" id="KW-1185">Reference proteome</keyword>
<comment type="caution">
    <text evidence="3">The sequence shown here is derived from an EMBL/GenBank/DDBJ whole genome shotgun (WGS) entry which is preliminary data.</text>
</comment>
<evidence type="ECO:0000259" key="2">
    <source>
        <dbReference type="Pfam" id="PF25465"/>
    </source>
</evidence>
<evidence type="ECO:0000313" key="3">
    <source>
        <dbReference type="EMBL" id="KAG0577272.1"/>
    </source>
</evidence>
<dbReference type="InterPro" id="IPR045289">
    <property type="entry name" value="At4g14310-like"/>
</dbReference>
<reference evidence="3" key="1">
    <citation type="submission" date="2020-06" db="EMBL/GenBank/DDBJ databases">
        <title>WGS assembly of Ceratodon purpureus strain R40.</title>
        <authorList>
            <person name="Carey S.B."/>
            <person name="Jenkins J."/>
            <person name="Shu S."/>
            <person name="Lovell J.T."/>
            <person name="Sreedasyam A."/>
            <person name="Maumus F."/>
            <person name="Tiley G.P."/>
            <person name="Fernandez-Pozo N."/>
            <person name="Barry K."/>
            <person name="Chen C."/>
            <person name="Wang M."/>
            <person name="Lipzen A."/>
            <person name="Daum C."/>
            <person name="Saski C.A."/>
            <person name="Payton A.C."/>
            <person name="Mcbreen J.C."/>
            <person name="Conrad R.E."/>
            <person name="Kollar L.M."/>
            <person name="Olsson S."/>
            <person name="Huttunen S."/>
            <person name="Landis J.B."/>
            <person name="Wickett N.J."/>
            <person name="Johnson M.G."/>
            <person name="Rensing S.A."/>
            <person name="Grimwood J."/>
            <person name="Schmutz J."/>
            <person name="Mcdaniel S.F."/>
        </authorList>
    </citation>
    <scope>NUCLEOTIDE SEQUENCE</scope>
    <source>
        <strain evidence="3">R40</strain>
    </source>
</reference>
<feature type="region of interest" description="Disordered" evidence="1">
    <location>
        <begin position="1"/>
        <end position="21"/>
    </location>
</feature>
<sequence length="165" mass="18463">MSLDHASRKRNVAEEIESKPSSPPLWWYRPCGPLKLASAASGLSTVSLFDIRDGDSVMRWDTQKAVAAMAYSSPVQWRNKNKLVLAEVEGLSFWDVESLEARRLHTVHRVEKQMRALHVYNVDADHSGGVRKRLSASDHHSDGILCTNEAVNVLDFRVPTGIAKK</sequence>
<dbReference type="Pfam" id="PF25465">
    <property type="entry name" value="Beta-prop_At4g14310"/>
    <property type="match status" value="1"/>
</dbReference>
<accession>A0A8T0I1G4</accession>
<feature type="domain" description="At4g14310 8-bladed propeller" evidence="2">
    <location>
        <begin position="24"/>
        <end position="165"/>
    </location>
</feature>
<protein>
    <recommendedName>
        <fullName evidence="2">At4g14310 8-bladed propeller domain-containing protein</fullName>
    </recommendedName>
</protein>
<dbReference type="InterPro" id="IPR057442">
    <property type="entry name" value="Beta-prop_At4g14310"/>
</dbReference>